<evidence type="ECO:0008006" key="4">
    <source>
        <dbReference type="Google" id="ProtNLM"/>
    </source>
</evidence>
<feature type="signal peptide" evidence="1">
    <location>
        <begin position="1"/>
        <end position="23"/>
    </location>
</feature>
<dbReference type="OrthoDB" id="3213819at2"/>
<dbReference type="PROSITE" id="PS51257">
    <property type="entry name" value="PROKAR_LIPOPROTEIN"/>
    <property type="match status" value="1"/>
</dbReference>
<protein>
    <recommendedName>
        <fullName evidence="4">DUF3515 domain-containing protein</fullName>
    </recommendedName>
</protein>
<accession>A0A1G8W0F5</accession>
<sequence length="163" mass="17208">MISYRHRLVSLPALGLLLPAVLAGGCSSTDDTATVAVPSPDARTSGHCRKLDGALPDKLDGLDRSDPEPDSEFTAGWGGSAIILRCGVPQPAKMLEENPPSTTVDGQGWLVEEPGDGSYRFTSALREAYVEVTISKEHAKQGAGSLVDLSRVLRKTIPEGIPT</sequence>
<organism evidence="2 3">
    <name type="scientific">Streptomyces indicus</name>
    <dbReference type="NCBI Taxonomy" id="417292"/>
    <lineage>
        <taxon>Bacteria</taxon>
        <taxon>Bacillati</taxon>
        <taxon>Actinomycetota</taxon>
        <taxon>Actinomycetes</taxon>
        <taxon>Kitasatosporales</taxon>
        <taxon>Streptomycetaceae</taxon>
        <taxon>Streptomyces</taxon>
    </lineage>
</organism>
<evidence type="ECO:0000313" key="3">
    <source>
        <dbReference type="Proteomes" id="UP000199155"/>
    </source>
</evidence>
<evidence type="ECO:0000313" key="2">
    <source>
        <dbReference type="EMBL" id="SDJ71841.1"/>
    </source>
</evidence>
<dbReference type="Proteomes" id="UP000199155">
    <property type="component" value="Unassembled WGS sequence"/>
</dbReference>
<keyword evidence="3" id="KW-1185">Reference proteome</keyword>
<evidence type="ECO:0000256" key="1">
    <source>
        <dbReference type="SAM" id="SignalP"/>
    </source>
</evidence>
<dbReference type="RefSeq" id="WP_093607962.1">
    <property type="nucleotide sequence ID" value="NZ_FNFF01000002.1"/>
</dbReference>
<feature type="chain" id="PRO_5038399453" description="DUF3515 domain-containing protein" evidence="1">
    <location>
        <begin position="24"/>
        <end position="163"/>
    </location>
</feature>
<dbReference type="STRING" id="417292.SAMN05421806_102165"/>
<gene>
    <name evidence="2" type="ORF">SAMN05421806_102165</name>
</gene>
<keyword evidence="1" id="KW-0732">Signal</keyword>
<dbReference type="InterPro" id="IPR021903">
    <property type="entry name" value="DUF3515"/>
</dbReference>
<proteinExistence type="predicted"/>
<dbReference type="AlphaFoldDB" id="A0A1G8W0F5"/>
<dbReference type="Pfam" id="PF12028">
    <property type="entry name" value="DUF3515"/>
    <property type="match status" value="1"/>
</dbReference>
<dbReference type="EMBL" id="FNFF01000002">
    <property type="protein sequence ID" value="SDJ71841.1"/>
    <property type="molecule type" value="Genomic_DNA"/>
</dbReference>
<reference evidence="2 3" key="1">
    <citation type="submission" date="2016-10" db="EMBL/GenBank/DDBJ databases">
        <authorList>
            <person name="de Groot N.N."/>
        </authorList>
    </citation>
    <scope>NUCLEOTIDE SEQUENCE [LARGE SCALE GENOMIC DNA]</scope>
    <source>
        <strain evidence="2 3">CGMCC 4.5727</strain>
    </source>
</reference>
<name>A0A1G8W0F5_9ACTN</name>